<dbReference type="GO" id="GO:0005506">
    <property type="term" value="F:iron ion binding"/>
    <property type="evidence" value="ECO:0007669"/>
    <property type="project" value="InterPro"/>
</dbReference>
<keyword evidence="4" id="KW-0408">Iron</keyword>
<evidence type="ECO:0000256" key="4">
    <source>
        <dbReference type="ARBA" id="ARBA00023004"/>
    </source>
</evidence>
<dbReference type="AlphaFoldDB" id="A0A9Q0F0V3"/>
<keyword evidence="1" id="KW-0349">Heme</keyword>
<name>A0A9Q0F0V3_9ROSI</name>
<evidence type="ECO:0000313" key="7">
    <source>
        <dbReference type="Proteomes" id="UP001141552"/>
    </source>
</evidence>
<keyword evidence="2" id="KW-0479">Metal-binding</keyword>
<comment type="caution">
    <text evidence="6">The sequence shown here is derived from an EMBL/GenBank/DDBJ whole genome shotgun (WGS) entry which is preliminary data.</text>
</comment>
<dbReference type="InterPro" id="IPR036396">
    <property type="entry name" value="Cyt_P450_sf"/>
</dbReference>
<reference evidence="6" key="2">
    <citation type="journal article" date="2023" name="Plants (Basel)">
        <title>Annotation of the Turnera subulata (Passifloraceae) Draft Genome Reveals the S-Locus Evolved after the Divergence of Turneroideae from Passifloroideae in a Stepwise Manner.</title>
        <authorList>
            <person name="Henning P.M."/>
            <person name="Roalson E.H."/>
            <person name="Mir W."/>
            <person name="McCubbin A.G."/>
            <person name="Shore J.S."/>
        </authorList>
    </citation>
    <scope>NUCLEOTIDE SEQUENCE</scope>
    <source>
        <strain evidence="6">F60SS</strain>
    </source>
</reference>
<dbReference type="PANTHER" id="PTHR47947:SF13">
    <property type="entry name" value="CYTOCHROME P450, FAMILY 81, SUBFAMILY K, POLYPEPTIDE 1-RELATED"/>
    <property type="match status" value="1"/>
</dbReference>
<keyword evidence="3" id="KW-0560">Oxidoreductase</keyword>
<keyword evidence="7" id="KW-1185">Reference proteome</keyword>
<evidence type="ECO:0000313" key="6">
    <source>
        <dbReference type="EMBL" id="KAJ4822918.1"/>
    </source>
</evidence>
<organism evidence="6 7">
    <name type="scientific">Turnera subulata</name>
    <dbReference type="NCBI Taxonomy" id="218843"/>
    <lineage>
        <taxon>Eukaryota</taxon>
        <taxon>Viridiplantae</taxon>
        <taxon>Streptophyta</taxon>
        <taxon>Embryophyta</taxon>
        <taxon>Tracheophyta</taxon>
        <taxon>Spermatophyta</taxon>
        <taxon>Magnoliopsida</taxon>
        <taxon>eudicotyledons</taxon>
        <taxon>Gunneridae</taxon>
        <taxon>Pentapetalae</taxon>
        <taxon>rosids</taxon>
        <taxon>fabids</taxon>
        <taxon>Malpighiales</taxon>
        <taxon>Passifloraceae</taxon>
        <taxon>Turnera</taxon>
    </lineage>
</organism>
<evidence type="ECO:0000256" key="3">
    <source>
        <dbReference type="ARBA" id="ARBA00023002"/>
    </source>
</evidence>
<dbReference type="Gene3D" id="1.10.630.10">
    <property type="entry name" value="Cytochrome P450"/>
    <property type="match status" value="1"/>
</dbReference>
<evidence type="ECO:0000256" key="5">
    <source>
        <dbReference type="ARBA" id="ARBA00023033"/>
    </source>
</evidence>
<evidence type="ECO:0000256" key="1">
    <source>
        <dbReference type="ARBA" id="ARBA00022617"/>
    </source>
</evidence>
<proteinExistence type="predicted"/>
<accession>A0A9Q0F0V3</accession>
<dbReference type="GO" id="GO:0004497">
    <property type="term" value="F:monooxygenase activity"/>
    <property type="evidence" value="ECO:0007669"/>
    <property type="project" value="UniProtKB-KW"/>
</dbReference>
<sequence length="192" mass="22032">MFGDSIAKSVLLRYCLQKCLGQSSSIRMEEICRLVRRLFKVSTSIGDDDGPKRVGLRFLFSLLINNVMMRLTVGKLCVGEEHENTEVEKQLFRKFLQVFAPNFRMNVCDFVPILRMIGYKGIEERTENAFRLMDQYMQSLVDEIRSRGSSKSVLTADQSGKRSVVETLLHKQESGHEDYTDEDIKSTIMVST</sequence>
<gene>
    <name evidence="6" type="ORF">Tsubulata_017659</name>
</gene>
<dbReference type="GO" id="GO:0020037">
    <property type="term" value="F:heme binding"/>
    <property type="evidence" value="ECO:0007669"/>
    <property type="project" value="InterPro"/>
</dbReference>
<dbReference type="PANTHER" id="PTHR47947">
    <property type="entry name" value="CYTOCHROME P450 82C3-RELATED"/>
    <property type="match status" value="1"/>
</dbReference>
<dbReference type="GO" id="GO:0016705">
    <property type="term" value="F:oxidoreductase activity, acting on paired donors, with incorporation or reduction of molecular oxygen"/>
    <property type="evidence" value="ECO:0007669"/>
    <property type="project" value="InterPro"/>
</dbReference>
<evidence type="ECO:0000256" key="2">
    <source>
        <dbReference type="ARBA" id="ARBA00022723"/>
    </source>
</evidence>
<dbReference type="SUPFAM" id="SSF48264">
    <property type="entry name" value="Cytochrome P450"/>
    <property type="match status" value="1"/>
</dbReference>
<dbReference type="Proteomes" id="UP001141552">
    <property type="component" value="Unassembled WGS sequence"/>
</dbReference>
<keyword evidence="5" id="KW-0503">Monooxygenase</keyword>
<protein>
    <submittedName>
        <fullName evidence="6">Uncharacterized protein</fullName>
    </submittedName>
</protein>
<reference evidence="6" key="1">
    <citation type="submission" date="2022-02" db="EMBL/GenBank/DDBJ databases">
        <authorList>
            <person name="Henning P.M."/>
            <person name="McCubbin A.G."/>
            <person name="Shore J.S."/>
        </authorList>
    </citation>
    <scope>NUCLEOTIDE SEQUENCE</scope>
    <source>
        <strain evidence="6">F60SS</strain>
        <tissue evidence="6">Leaves</tissue>
    </source>
</reference>
<dbReference type="InterPro" id="IPR050651">
    <property type="entry name" value="Plant_Cytochrome_P450_Monoox"/>
</dbReference>
<dbReference type="EMBL" id="JAKUCV010007542">
    <property type="protein sequence ID" value="KAJ4822918.1"/>
    <property type="molecule type" value="Genomic_DNA"/>
</dbReference>
<dbReference type="OrthoDB" id="1055148at2759"/>